<name>A0A4Q0I8F6_9FIRM</name>
<evidence type="ECO:0000259" key="2">
    <source>
        <dbReference type="Pfam" id="PF14751"/>
    </source>
</evidence>
<gene>
    <name evidence="3" type="ORF">EFD62_02145</name>
</gene>
<dbReference type="OrthoDB" id="1863351at2"/>
<keyword evidence="1" id="KW-0812">Transmembrane</keyword>
<comment type="caution">
    <text evidence="3">The sequence shown here is derived from an EMBL/GenBank/DDBJ whole genome shotgun (WGS) entry which is preliminary data.</text>
</comment>
<keyword evidence="4" id="KW-1185">Reference proteome</keyword>
<dbReference type="EMBL" id="RLII01000001">
    <property type="protein sequence ID" value="RXE60741.1"/>
    <property type="molecule type" value="Genomic_DNA"/>
</dbReference>
<proteinExistence type="predicted"/>
<dbReference type="InterPro" id="IPR029322">
    <property type="entry name" value="DUF4474"/>
</dbReference>
<organism evidence="3 4">
    <name type="scientific">Acetivibrio mesophilus</name>
    <dbReference type="NCBI Taxonomy" id="2487273"/>
    <lineage>
        <taxon>Bacteria</taxon>
        <taxon>Bacillati</taxon>
        <taxon>Bacillota</taxon>
        <taxon>Clostridia</taxon>
        <taxon>Eubacteriales</taxon>
        <taxon>Oscillospiraceae</taxon>
        <taxon>Acetivibrio</taxon>
    </lineage>
</organism>
<accession>A0A4Q0I8F6</accession>
<keyword evidence="1" id="KW-0472">Membrane</keyword>
<reference evidence="4" key="1">
    <citation type="submission" date="2018-11" db="EMBL/GenBank/DDBJ databases">
        <title>Genome sequencing of a novel mesophilic and cellulolytic organism within the genus Hungateiclostridium.</title>
        <authorList>
            <person name="Rettenmaier R."/>
            <person name="Liebl W."/>
            <person name="Zverlov V."/>
        </authorList>
    </citation>
    <scope>NUCLEOTIDE SEQUENCE [LARGE SCALE GENOMIC DNA]</scope>
    <source>
        <strain evidence="4">N2K1</strain>
    </source>
</reference>
<evidence type="ECO:0000313" key="3">
    <source>
        <dbReference type="EMBL" id="RXE60741.1"/>
    </source>
</evidence>
<keyword evidence="1" id="KW-1133">Transmembrane helix</keyword>
<feature type="transmembrane region" description="Helical" evidence="1">
    <location>
        <begin position="16"/>
        <end position="37"/>
    </location>
</feature>
<sequence>MFQEAKCSVAFLSSNLLYIFGIIIALVVLAFIIRLVIRKELYRSIFNWFNELNKIINSLLFLIGIGKKDANKEELNESFAIAGYAYDEKQDIFYSIKDAWQRNFGYCRLYDEAAAPLGMIVDCDPIYFEYNGKKWLIEFWKGQYDLPTGAEVGIYATDGPDLNIPGFFNGTFYHCVSDDELLWMSFTLKKKGKVLFERGDRHWWLTGFRLGEFSQPSELTMEITMTLKDQLMCTAFIEGLKRAGYSDKEVKRYGNSVRIIFDKPHTPQPLTRTEITDGIIQAKNKLLCDLYNEVTQECITLEEKMNAVREKEPELYKHILALGRPAELYSSYEKIQRHL</sequence>
<evidence type="ECO:0000256" key="1">
    <source>
        <dbReference type="SAM" id="Phobius"/>
    </source>
</evidence>
<protein>
    <submittedName>
        <fullName evidence="3">DUF4474 domain-containing protein</fullName>
    </submittedName>
</protein>
<dbReference type="Proteomes" id="UP000289166">
    <property type="component" value="Unassembled WGS sequence"/>
</dbReference>
<dbReference type="RefSeq" id="WP_069194514.1">
    <property type="nucleotide sequence ID" value="NZ_RLII01000001.1"/>
</dbReference>
<evidence type="ECO:0000313" key="4">
    <source>
        <dbReference type="Proteomes" id="UP000289166"/>
    </source>
</evidence>
<feature type="domain" description="DUF4474" evidence="2">
    <location>
        <begin position="75"/>
        <end position="316"/>
    </location>
</feature>
<dbReference type="AlphaFoldDB" id="A0A4Q0I8F6"/>
<dbReference type="Pfam" id="PF14751">
    <property type="entry name" value="DUF4474"/>
    <property type="match status" value="1"/>
</dbReference>